<evidence type="ECO:0000313" key="3">
    <source>
        <dbReference type="EMBL" id="KPL79981.1"/>
    </source>
</evidence>
<keyword evidence="4" id="KW-1185">Reference proteome</keyword>
<accession>A0A0P6XB56</accession>
<name>A0A0P6XB56_9CHLR</name>
<organism evidence="3 4">
    <name type="scientific">Herpetosiphon geysericola</name>
    <dbReference type="NCBI Taxonomy" id="70996"/>
    <lineage>
        <taxon>Bacteria</taxon>
        <taxon>Bacillati</taxon>
        <taxon>Chloroflexota</taxon>
        <taxon>Chloroflexia</taxon>
        <taxon>Herpetosiphonales</taxon>
        <taxon>Herpetosiphonaceae</taxon>
        <taxon>Herpetosiphon</taxon>
    </lineage>
</organism>
<feature type="chain" id="PRO_5006132962" evidence="2">
    <location>
        <begin position="27"/>
        <end position="158"/>
    </location>
</feature>
<gene>
    <name evidence="3" type="ORF">SE18_25680</name>
</gene>
<feature type="region of interest" description="Disordered" evidence="1">
    <location>
        <begin position="25"/>
        <end position="53"/>
    </location>
</feature>
<proteinExistence type="predicted"/>
<dbReference type="AlphaFoldDB" id="A0A0P6XB56"/>
<dbReference type="RefSeq" id="WP_054537330.1">
    <property type="nucleotide sequence ID" value="NZ_LGKP01000042.1"/>
</dbReference>
<reference evidence="3 4" key="1">
    <citation type="submission" date="2015-07" db="EMBL/GenBank/DDBJ databases">
        <title>Whole genome sequence of Herpetosiphon geysericola DSM 7119.</title>
        <authorList>
            <person name="Hemp J."/>
            <person name="Ward L.M."/>
            <person name="Pace L.A."/>
            <person name="Fischer W.W."/>
        </authorList>
    </citation>
    <scope>NUCLEOTIDE SEQUENCE [LARGE SCALE GENOMIC DNA]</scope>
    <source>
        <strain evidence="3 4">DSM 7119</strain>
    </source>
</reference>
<sequence length="158" mass="17577">MKISKIILTFLFTITALVVPNPSAYAQSKEPVPTETPVKEPVPTETPGDDPDRNFWSNTTAVFFDAGIHNNAPAYISFISVAYTDGSNEFQTSFTPWTYTGALVDGGRRTWTLKNGIKIKFDLDGYGRRECTVSTSSRYAFWSYTTVTYLGNNTCSIK</sequence>
<keyword evidence="2" id="KW-0732">Signal</keyword>
<dbReference type="EMBL" id="LGKP01000042">
    <property type="protein sequence ID" value="KPL79981.1"/>
    <property type="molecule type" value="Genomic_DNA"/>
</dbReference>
<evidence type="ECO:0000313" key="4">
    <source>
        <dbReference type="Proteomes" id="UP000050277"/>
    </source>
</evidence>
<protein>
    <submittedName>
        <fullName evidence="3">Uncharacterized protein</fullName>
    </submittedName>
</protein>
<feature type="compositionally biased region" description="Low complexity" evidence="1">
    <location>
        <begin position="29"/>
        <end position="46"/>
    </location>
</feature>
<evidence type="ECO:0000256" key="2">
    <source>
        <dbReference type="SAM" id="SignalP"/>
    </source>
</evidence>
<dbReference type="Proteomes" id="UP000050277">
    <property type="component" value="Unassembled WGS sequence"/>
</dbReference>
<evidence type="ECO:0000256" key="1">
    <source>
        <dbReference type="SAM" id="MobiDB-lite"/>
    </source>
</evidence>
<comment type="caution">
    <text evidence="3">The sequence shown here is derived from an EMBL/GenBank/DDBJ whole genome shotgun (WGS) entry which is preliminary data.</text>
</comment>
<feature type="signal peptide" evidence="2">
    <location>
        <begin position="1"/>
        <end position="26"/>
    </location>
</feature>